<dbReference type="KEGG" id="aprs:BI364_15910"/>
<dbReference type="Proteomes" id="UP000095401">
    <property type="component" value="Chromosome"/>
</dbReference>
<dbReference type="SUPFAM" id="SSF52980">
    <property type="entry name" value="Restriction endonuclease-like"/>
    <property type="match status" value="1"/>
</dbReference>
<dbReference type="Pfam" id="PF18741">
    <property type="entry name" value="MTES_1575"/>
    <property type="match status" value="1"/>
</dbReference>
<dbReference type="EMBL" id="CP017415">
    <property type="protein sequence ID" value="AOU99222.1"/>
    <property type="molecule type" value="Genomic_DNA"/>
</dbReference>
<dbReference type="PANTHER" id="PTHR38590:SF1">
    <property type="entry name" value="BLL0828 PROTEIN"/>
    <property type="match status" value="1"/>
</dbReference>
<evidence type="ECO:0000313" key="3">
    <source>
        <dbReference type="Proteomes" id="UP000095401"/>
    </source>
</evidence>
<keyword evidence="3" id="KW-1185">Reference proteome</keyword>
<dbReference type="PANTHER" id="PTHR38590">
    <property type="entry name" value="BLL0828 PROTEIN"/>
    <property type="match status" value="1"/>
</dbReference>
<feature type="domain" description="Restriction endonuclease type II-like" evidence="1">
    <location>
        <begin position="222"/>
        <end position="307"/>
    </location>
</feature>
<sequence>MTPDHYTVVYTDHIRRIFVVISEAFGNFVLTKECKGDGCGCIGCVLLQATVGNNEEQYPILDIERGEELDATLMAYPFTEEGGIFLLGLKHEKYKRYNGTVTKPKLDEIFRTPDALLIVRTEPDGTFTHSYISPTVEQRVIAKGCKSGNCPCVGCRIVDMYYAASPDKVVPAIDRTKARATKDGELVLPIFEDEEIISKLLNRDPAIRHEFTPNIFDSPLEQIFYELAFFDLHIYPQHKVGKYRLDFAIPDKKIAIELDGHEYHKTKYQRTHDAQRDRWLFGQGWHVLRFTGTEIYHNLDNCIAEVCSLTGVERVTDFHRHDTNS</sequence>
<evidence type="ECO:0000259" key="1">
    <source>
        <dbReference type="Pfam" id="PF18741"/>
    </source>
</evidence>
<dbReference type="Gene3D" id="3.40.960.10">
    <property type="entry name" value="VSR Endonuclease"/>
    <property type="match status" value="1"/>
</dbReference>
<gene>
    <name evidence="2" type="ORF">BI364_15910</name>
</gene>
<dbReference type="InterPro" id="IPR047216">
    <property type="entry name" value="Endonuclease_DUF559_bact"/>
</dbReference>
<organism evidence="2 3">
    <name type="scientific">Acidihalobacter yilgarnensis</name>
    <dbReference type="NCBI Taxonomy" id="2819280"/>
    <lineage>
        <taxon>Bacteria</taxon>
        <taxon>Pseudomonadati</taxon>
        <taxon>Pseudomonadota</taxon>
        <taxon>Gammaproteobacteria</taxon>
        <taxon>Chromatiales</taxon>
        <taxon>Ectothiorhodospiraceae</taxon>
        <taxon>Acidihalobacter</taxon>
    </lineage>
</organism>
<dbReference type="InterPro" id="IPR049468">
    <property type="entry name" value="Restrct_endonuc-II-like_dom"/>
</dbReference>
<accession>A0A1D8IRU9</accession>
<dbReference type="AlphaFoldDB" id="A0A1D8IRU9"/>
<protein>
    <recommendedName>
        <fullName evidence="1">Restriction endonuclease type II-like domain-containing protein</fullName>
    </recommendedName>
</protein>
<proteinExistence type="predicted"/>
<reference evidence="3" key="1">
    <citation type="submission" date="2016-09" db="EMBL/GenBank/DDBJ databases">
        <title>Acidihalobacter prosperus F5.</title>
        <authorList>
            <person name="Khaleque H.N."/>
            <person name="Ramsay J.P."/>
            <person name="Kaksonen A.H."/>
            <person name="Boxall N.J."/>
            <person name="Watkin E.L.J."/>
        </authorList>
    </citation>
    <scope>NUCLEOTIDE SEQUENCE [LARGE SCALE GENOMIC DNA]</scope>
    <source>
        <strain evidence="3">F5</strain>
    </source>
</reference>
<dbReference type="RefSeq" id="WP_070079573.1">
    <property type="nucleotide sequence ID" value="NZ_CP017415.1"/>
</dbReference>
<evidence type="ECO:0000313" key="2">
    <source>
        <dbReference type="EMBL" id="AOU99222.1"/>
    </source>
</evidence>
<name>A0A1D8IRU9_9GAMM</name>
<dbReference type="InterPro" id="IPR011335">
    <property type="entry name" value="Restrct_endonuc-II-like"/>
</dbReference>